<comment type="subcellular location">
    <subcellularLocation>
        <location evidence="1">Membrane</location>
        <topology evidence="1">Multi-pass membrane protein</topology>
    </subcellularLocation>
</comment>
<reference evidence="8 9" key="1">
    <citation type="journal article" date="2015" name="Int. J. Syst. Evol. Microbiol.">
        <title>Hyunsoonleella pacifica sp. nov., isolated from seawater of South Pacific Gyre.</title>
        <authorList>
            <person name="Gao X."/>
            <person name="Zhang Z."/>
            <person name="Dai X."/>
            <person name="Zhang X.H."/>
        </authorList>
    </citation>
    <scope>NUCLEOTIDE SEQUENCE [LARGE SCALE GENOMIC DNA]</scope>
    <source>
        <strain evidence="8 9">SW033</strain>
    </source>
</reference>
<proteinExistence type="predicted"/>
<feature type="signal peptide" evidence="6">
    <location>
        <begin position="1"/>
        <end position="24"/>
    </location>
</feature>
<protein>
    <submittedName>
        <fullName evidence="8">PKD domain-containing protein</fullName>
    </submittedName>
</protein>
<dbReference type="PANTHER" id="PTHR46730">
    <property type="entry name" value="POLYCYSTIN-1"/>
    <property type="match status" value="1"/>
</dbReference>
<feature type="domain" description="PKD" evidence="7">
    <location>
        <begin position="430"/>
        <end position="450"/>
    </location>
</feature>
<keyword evidence="2" id="KW-0812">Transmembrane</keyword>
<evidence type="ECO:0000256" key="3">
    <source>
        <dbReference type="ARBA" id="ARBA00022737"/>
    </source>
</evidence>
<dbReference type="NCBIfam" id="TIGR04131">
    <property type="entry name" value="Bac_Flav_CTERM"/>
    <property type="match status" value="1"/>
</dbReference>
<sequence length="1024" mass="112034">MMLQKLKILMICVVCVLATSATFAQTENLNFEFGNFDNWILDTGVRPNTMGIDWNPRPAADLDVQIDLTSPASPLFDANGLNCLPTALNIPSVFPGGQFSARLGNIEGGRRTARISRTFTVTADETFLQYSYAIVLDDPSHTQEEQPKFVVNIKDATDSIVTCGQFEAFAGPNAADKGFTRCEGSNYQILPWTTAGADLTPFIGQQITIEFLSLDCTRGAHGAYAYVEATLQPLEIQVENFCTSGDTITLTAPLGFTEYLWSNGETTRSITITNAQFGDVYSVDLISNTGCNSSASITLEPVDAATIDAIPDQEICLGGNAFVQPTGENIGDFRYVIPDSANPGEFIDVVPPGISAVLSPTVDTTYTVIARDENGCDGPSTTFTITVLQSNEPPFPTADFEIEPVITADDNPCNTIQLVNLSGYCRGGLSYLWDFGDGTTSTETDPLHTFPLTTDDETYIISLTVTAADGLSDSKSLEYTTSSITAQFSTLPPDCETVTLINNSRICGASIADFPSFVYTWDFGDGSPNTITDNSEVNVTHNYTVSGMYTITLSISNTDNPSLSVPVYTDTVDITVETNVDFNLTIDCFDVTFEDISTLCDPIVSIAWDFGDGSPISSEAMPTHTYTTIGPHSVTLTINDGTQDFSQTLDVFLSPSTTLPDFEFEINCDVVTFTDLTNSCSNLSYQWDFGDGAPLNTSQNPSHTYAPDTTYDVTLTVNDGSEDFSITKSVALVSPFIYETPQDLIGCASPDMPGVTTFDLAAQQDFILQNVAPNTPEFPVVSFHNSTTEAEMNTDALPLEFMNASNPQTLHVRVEDNDGCTRFFSFSLSVFDTPIVNVVDDIFLCYLKENTVGYDLSQLNARVFEGIEQSNINLSYHLFENDALLDENDVTQINLNAGVDTTIYVRAENAMANVCFSISTFLIRMDNENTDVEDRCMPFFANTMTPNGDGANDTFFIKNIETFPNNKLTIYNRWGNIVYEASGYNNSWDGTYKGEPLPVGNYYYYMELNDNDNRSHSGYITILR</sequence>
<keyword evidence="9" id="KW-1185">Reference proteome</keyword>
<dbReference type="GO" id="GO:0005886">
    <property type="term" value="C:plasma membrane"/>
    <property type="evidence" value="ECO:0007669"/>
    <property type="project" value="TreeGrafter"/>
</dbReference>
<dbReference type="RefSeq" id="WP_130935209.1">
    <property type="nucleotide sequence ID" value="NZ_BMEE01000001.1"/>
</dbReference>
<evidence type="ECO:0000259" key="7">
    <source>
        <dbReference type="PROSITE" id="PS50093"/>
    </source>
</evidence>
<comment type="caution">
    <text evidence="8">The sequence shown here is derived from an EMBL/GenBank/DDBJ whole genome shotgun (WGS) entry which is preliminary data.</text>
</comment>
<evidence type="ECO:0000313" key="8">
    <source>
        <dbReference type="EMBL" id="TBN18691.1"/>
    </source>
</evidence>
<evidence type="ECO:0000256" key="5">
    <source>
        <dbReference type="ARBA" id="ARBA00023136"/>
    </source>
</evidence>
<evidence type="ECO:0000256" key="4">
    <source>
        <dbReference type="ARBA" id="ARBA00022989"/>
    </source>
</evidence>
<dbReference type="InterPro" id="IPR022409">
    <property type="entry name" value="PKD/Chitinase_dom"/>
</dbReference>
<dbReference type="CDD" id="cd00146">
    <property type="entry name" value="PKD"/>
    <property type="match status" value="4"/>
</dbReference>
<dbReference type="EMBL" id="SIRS01000001">
    <property type="protein sequence ID" value="TBN18691.1"/>
    <property type="molecule type" value="Genomic_DNA"/>
</dbReference>
<dbReference type="InterPro" id="IPR035986">
    <property type="entry name" value="PKD_dom_sf"/>
</dbReference>
<dbReference type="Pfam" id="PF13585">
    <property type="entry name" value="CHU_C"/>
    <property type="match status" value="1"/>
</dbReference>
<keyword evidence="5" id="KW-0472">Membrane</keyword>
<dbReference type="SUPFAM" id="SSF49299">
    <property type="entry name" value="PKD domain"/>
    <property type="match status" value="4"/>
</dbReference>
<dbReference type="GO" id="GO:0005261">
    <property type="term" value="F:monoatomic cation channel activity"/>
    <property type="evidence" value="ECO:0007669"/>
    <property type="project" value="TreeGrafter"/>
</dbReference>
<evidence type="ECO:0000256" key="1">
    <source>
        <dbReference type="ARBA" id="ARBA00004141"/>
    </source>
</evidence>
<dbReference type="Gene3D" id="2.60.40.10">
    <property type="entry name" value="Immunoglobulins"/>
    <property type="match status" value="4"/>
</dbReference>
<dbReference type="InterPro" id="IPR013783">
    <property type="entry name" value="Ig-like_fold"/>
</dbReference>
<dbReference type="OrthoDB" id="7443339at2"/>
<keyword evidence="6" id="KW-0732">Signal</keyword>
<name>A0A4V2JBB9_9FLAO</name>
<dbReference type="PANTHER" id="PTHR46730:SF4">
    <property type="entry name" value="POLYCYSTIC KIDNEY DISEASE PROTEIN 1-LIKE 1"/>
    <property type="match status" value="1"/>
</dbReference>
<dbReference type="InterPro" id="IPR026341">
    <property type="entry name" value="T9SS_type_B"/>
</dbReference>
<dbReference type="GO" id="GO:0006816">
    <property type="term" value="P:calcium ion transport"/>
    <property type="evidence" value="ECO:0007669"/>
    <property type="project" value="TreeGrafter"/>
</dbReference>
<gene>
    <name evidence="8" type="ORF">EYD46_01080</name>
</gene>
<dbReference type="Proteomes" id="UP000292372">
    <property type="component" value="Unassembled WGS sequence"/>
</dbReference>
<evidence type="ECO:0000256" key="6">
    <source>
        <dbReference type="SAM" id="SignalP"/>
    </source>
</evidence>
<keyword evidence="4" id="KW-1133">Transmembrane helix</keyword>
<organism evidence="8 9">
    <name type="scientific">Hyunsoonleella pacifica</name>
    <dbReference type="NCBI Taxonomy" id="1080224"/>
    <lineage>
        <taxon>Bacteria</taxon>
        <taxon>Pseudomonadati</taxon>
        <taxon>Bacteroidota</taxon>
        <taxon>Flavobacteriia</taxon>
        <taxon>Flavobacteriales</taxon>
        <taxon>Flavobacteriaceae</taxon>
    </lineage>
</organism>
<dbReference type="Pfam" id="PF18911">
    <property type="entry name" value="PKD_4"/>
    <property type="match status" value="4"/>
</dbReference>
<evidence type="ECO:0000256" key="2">
    <source>
        <dbReference type="ARBA" id="ARBA00022692"/>
    </source>
</evidence>
<evidence type="ECO:0000313" key="9">
    <source>
        <dbReference type="Proteomes" id="UP000292372"/>
    </source>
</evidence>
<feature type="domain" description="PKD" evidence="7">
    <location>
        <begin position="515"/>
        <end position="558"/>
    </location>
</feature>
<accession>A0A4V2JBB9</accession>
<dbReference type="InterPro" id="IPR000601">
    <property type="entry name" value="PKD_dom"/>
</dbReference>
<feature type="domain" description="PKD" evidence="7">
    <location>
        <begin position="601"/>
        <end position="651"/>
    </location>
</feature>
<feature type="domain" description="PKD" evidence="7">
    <location>
        <begin position="671"/>
        <end position="732"/>
    </location>
</feature>
<dbReference type="SMART" id="SM00089">
    <property type="entry name" value="PKD"/>
    <property type="match status" value="4"/>
</dbReference>
<keyword evidence="3" id="KW-0677">Repeat</keyword>
<dbReference type="AlphaFoldDB" id="A0A4V2JBB9"/>
<dbReference type="PROSITE" id="PS50093">
    <property type="entry name" value="PKD"/>
    <property type="match status" value="4"/>
</dbReference>
<feature type="chain" id="PRO_5020920100" evidence="6">
    <location>
        <begin position="25"/>
        <end position="1024"/>
    </location>
</feature>